<feature type="compositionally biased region" description="Low complexity" evidence="2">
    <location>
        <begin position="94"/>
        <end position="118"/>
    </location>
</feature>
<feature type="region of interest" description="Disordered" evidence="2">
    <location>
        <begin position="213"/>
        <end position="236"/>
    </location>
</feature>
<proteinExistence type="predicted"/>
<dbReference type="CDD" id="cd12148">
    <property type="entry name" value="fungal_TF_MHR"/>
    <property type="match status" value="1"/>
</dbReference>
<feature type="compositionally biased region" description="Polar residues" evidence="2">
    <location>
        <begin position="55"/>
        <end position="66"/>
    </location>
</feature>
<feature type="region of interest" description="Disordered" evidence="2">
    <location>
        <begin position="55"/>
        <end position="140"/>
    </location>
</feature>
<accession>A0AAE8MQ42</accession>
<dbReference type="PANTHER" id="PTHR31668:SF4">
    <property type="entry name" value="TRANSCRIPTIONAL ACTIVATOR PROTEIN DAL81"/>
    <property type="match status" value="1"/>
</dbReference>
<dbReference type="EMBL" id="ONZQ02000001">
    <property type="protein sequence ID" value="SPN97349.1"/>
    <property type="molecule type" value="Genomic_DNA"/>
</dbReference>
<feature type="domain" description="Xylanolytic transcriptional activator regulatory" evidence="3">
    <location>
        <begin position="393"/>
        <end position="466"/>
    </location>
</feature>
<comment type="caution">
    <text evidence="4">The sequence shown here is derived from an EMBL/GenBank/DDBJ whole genome shotgun (WGS) entry which is preliminary data.</text>
</comment>
<evidence type="ECO:0000256" key="1">
    <source>
        <dbReference type="ARBA" id="ARBA00023242"/>
    </source>
</evidence>
<dbReference type="InterPro" id="IPR050797">
    <property type="entry name" value="Carb_Metab_Trans_Reg"/>
</dbReference>
<dbReference type="Proteomes" id="UP001187682">
    <property type="component" value="Unassembled WGS sequence"/>
</dbReference>
<reference evidence="4" key="1">
    <citation type="submission" date="2018-03" db="EMBL/GenBank/DDBJ databases">
        <authorList>
            <person name="Guldener U."/>
        </authorList>
    </citation>
    <scope>NUCLEOTIDE SEQUENCE</scope>
</reference>
<name>A0AAE8MQ42_9PEZI</name>
<dbReference type="GO" id="GO:0008270">
    <property type="term" value="F:zinc ion binding"/>
    <property type="evidence" value="ECO:0007669"/>
    <property type="project" value="InterPro"/>
</dbReference>
<dbReference type="GO" id="GO:0005634">
    <property type="term" value="C:nucleus"/>
    <property type="evidence" value="ECO:0007669"/>
    <property type="project" value="TreeGrafter"/>
</dbReference>
<organism evidence="4 5">
    <name type="scientific">Cephalotrichum gorgonifer</name>
    <dbReference type="NCBI Taxonomy" id="2041049"/>
    <lineage>
        <taxon>Eukaryota</taxon>
        <taxon>Fungi</taxon>
        <taxon>Dikarya</taxon>
        <taxon>Ascomycota</taxon>
        <taxon>Pezizomycotina</taxon>
        <taxon>Sordariomycetes</taxon>
        <taxon>Hypocreomycetidae</taxon>
        <taxon>Microascales</taxon>
        <taxon>Microascaceae</taxon>
        <taxon>Cephalotrichum</taxon>
    </lineage>
</organism>
<dbReference type="GO" id="GO:0006351">
    <property type="term" value="P:DNA-templated transcription"/>
    <property type="evidence" value="ECO:0007669"/>
    <property type="project" value="InterPro"/>
</dbReference>
<evidence type="ECO:0000259" key="3">
    <source>
        <dbReference type="SMART" id="SM00906"/>
    </source>
</evidence>
<gene>
    <name evidence="4" type="ORF">DNG_00863</name>
</gene>
<dbReference type="AlphaFoldDB" id="A0AAE8MQ42"/>
<keyword evidence="1" id="KW-0539">Nucleus</keyword>
<evidence type="ECO:0000313" key="5">
    <source>
        <dbReference type="Proteomes" id="UP001187682"/>
    </source>
</evidence>
<dbReference type="GO" id="GO:0003677">
    <property type="term" value="F:DNA binding"/>
    <property type="evidence" value="ECO:0007669"/>
    <property type="project" value="InterPro"/>
</dbReference>
<evidence type="ECO:0000313" key="4">
    <source>
        <dbReference type="EMBL" id="SPN97349.1"/>
    </source>
</evidence>
<dbReference type="PANTHER" id="PTHR31668">
    <property type="entry name" value="GLUCOSE TRANSPORT TRANSCRIPTION REGULATOR RGT1-RELATED-RELATED"/>
    <property type="match status" value="1"/>
</dbReference>
<sequence>METGMDVGMGMSMGTEMDMDMGMGMDNFWLPTTEARRSFSPGEAPSQVMNWYMTGNTVGRNGSENGQPHARSRAGPVEASAHDVLSPTRNMFRPTSQGTTPTTTLSESPSDSSGPSFPQRSVEVAETTPGGGSDDSSPQHAAVAENTIDNQLSVPQPSNWPAEFSLEFRQGYSNQLVGLSCESDPFLLRHYRFNAQGTYHMLRLDFRKVVDDVKSQDPSGPTAPTSQSNSSTDNDPIQFMMCDETIWADDIKATERLLSGDGTEAADMALLNKVVNPDLGARLLKLYSRFVHPRYPVLSLSDLRRIPESDCSLSLPIGIRSAVYALAAPFSFLDDELSVSKGYGDVPTEDLWAIAHRSFQRAGCLSHISLLQLCLLLLQMPPQNFVVAEPSKFWALSCSAVAIAENLGVNMEPTGWRLPREEIMLRRRLWWLTYVAHTWHALVYGRPSHLNDANWFVSKLTEDDFERGEGEDLDSRRSILQQIPICLAQFDLGLVAADVLKEFYSIRAHWESPTLNSLLSRAQPLRARIESWRQTLPLLSTRISELSEDDFDNGAALRLSHLTLEIMIFRALLRPLAYDAESVPERCQEPISTIFENCYICASVATEIVSSLRSKHFASFWPHYTRFQLCYVSTFILLNLAQSATKEMALRNKALLDKWRDTLRIQARAWPLARLAAMRLDAIFWKGVSSVIHGAGPDSPAVLLLNEPSSRESGDGRRT</sequence>
<dbReference type="InterPro" id="IPR007219">
    <property type="entry name" value="XnlR_reg_dom"/>
</dbReference>
<dbReference type="Pfam" id="PF04082">
    <property type="entry name" value="Fungal_trans"/>
    <property type="match status" value="1"/>
</dbReference>
<dbReference type="GO" id="GO:0001080">
    <property type="term" value="P:nitrogen catabolite activation of transcription from RNA polymerase II promoter"/>
    <property type="evidence" value="ECO:0007669"/>
    <property type="project" value="TreeGrafter"/>
</dbReference>
<feature type="compositionally biased region" description="Polar residues" evidence="2">
    <location>
        <begin position="216"/>
        <end position="235"/>
    </location>
</feature>
<protein>
    <recommendedName>
        <fullName evidence="3">Xylanolytic transcriptional activator regulatory domain-containing protein</fullName>
    </recommendedName>
</protein>
<dbReference type="SMART" id="SM00906">
    <property type="entry name" value="Fungal_trans"/>
    <property type="match status" value="1"/>
</dbReference>
<keyword evidence="5" id="KW-1185">Reference proteome</keyword>
<evidence type="ECO:0000256" key="2">
    <source>
        <dbReference type="SAM" id="MobiDB-lite"/>
    </source>
</evidence>